<sequence>MTFDPQIVAQANAFVNALKAGKRAHMPALRFEFWQQFMTTVYARMEAEA</sequence>
<gene>
    <name evidence="1" type="ORF">EMLFYP7_02125</name>
</gene>
<name>A0A6N3EDX3_9ENTR</name>
<dbReference type="RefSeq" id="WP_156566154.1">
    <property type="nucleotide sequence ID" value="NZ_CACRTZ010000016.1"/>
</dbReference>
<protein>
    <recommendedName>
        <fullName evidence="2">Succinate dehydrogenase flavoprotein subunit</fullName>
    </recommendedName>
</protein>
<dbReference type="EMBL" id="CACRTZ010000016">
    <property type="protein sequence ID" value="VYU36881.1"/>
    <property type="molecule type" value="Genomic_DNA"/>
</dbReference>
<dbReference type="AlphaFoldDB" id="A0A6N3EDX3"/>
<evidence type="ECO:0000313" key="1">
    <source>
        <dbReference type="EMBL" id="VYU36881.1"/>
    </source>
</evidence>
<organism evidence="1">
    <name type="scientific">Phytobacter massiliensis</name>
    <dbReference type="NCBI Taxonomy" id="1485952"/>
    <lineage>
        <taxon>Bacteria</taxon>
        <taxon>Pseudomonadati</taxon>
        <taxon>Pseudomonadota</taxon>
        <taxon>Gammaproteobacteria</taxon>
        <taxon>Enterobacterales</taxon>
        <taxon>Enterobacteriaceae</taxon>
        <taxon>Phytobacter</taxon>
    </lineage>
</organism>
<evidence type="ECO:0008006" key="2">
    <source>
        <dbReference type="Google" id="ProtNLM"/>
    </source>
</evidence>
<accession>A0A6N3EDX3</accession>
<proteinExistence type="predicted"/>
<reference evidence="1" key="1">
    <citation type="submission" date="2019-11" db="EMBL/GenBank/DDBJ databases">
        <authorList>
            <person name="Feng L."/>
        </authorList>
    </citation>
    <scope>NUCLEOTIDE SEQUENCE</scope>
    <source>
        <strain evidence="1">EMassiliensisLFYP7</strain>
    </source>
</reference>